<feature type="disulfide bond" evidence="3">
    <location>
        <begin position="177"/>
        <end position="191"/>
    </location>
</feature>
<dbReference type="AlphaFoldDB" id="A0A8H6K2M2"/>
<proteinExistence type="predicted"/>
<keyword evidence="1 3" id="KW-0147">Chitin-binding</keyword>
<evidence type="ECO:0000256" key="2">
    <source>
        <dbReference type="ARBA" id="ARBA00023157"/>
    </source>
</evidence>
<dbReference type="PROSITE" id="PS50941">
    <property type="entry name" value="CHIT_BIND_I_2"/>
    <property type="match status" value="2"/>
</dbReference>
<keyword evidence="8" id="KW-1185">Reference proteome</keyword>
<evidence type="ECO:0000256" key="5">
    <source>
        <dbReference type="SAM" id="SignalP"/>
    </source>
</evidence>
<gene>
    <name evidence="7" type="ORF">CMUS01_10488</name>
</gene>
<dbReference type="PANTHER" id="PTHR47849">
    <property type="entry name" value="CHITIN-BINDING LECTIN 1"/>
    <property type="match status" value="1"/>
</dbReference>
<dbReference type="InterPro" id="IPR036861">
    <property type="entry name" value="Endochitinase-like_sf"/>
</dbReference>
<dbReference type="EMBL" id="WIGM01000486">
    <property type="protein sequence ID" value="KAF6823887.1"/>
    <property type="molecule type" value="Genomic_DNA"/>
</dbReference>
<dbReference type="SUPFAM" id="SSF57016">
    <property type="entry name" value="Plant lectins/antimicrobial peptides"/>
    <property type="match status" value="1"/>
</dbReference>
<evidence type="ECO:0000259" key="6">
    <source>
        <dbReference type="PROSITE" id="PS50941"/>
    </source>
</evidence>
<dbReference type="PANTHER" id="PTHR47849:SF8">
    <property type="entry name" value="LECTIN"/>
    <property type="match status" value="1"/>
</dbReference>
<protein>
    <recommendedName>
        <fullName evidence="6">Chitin-binding type-1 domain-containing protein</fullName>
    </recommendedName>
</protein>
<keyword evidence="5" id="KW-0732">Signal</keyword>
<dbReference type="SMART" id="SM00270">
    <property type="entry name" value="ChtBD1"/>
    <property type="match status" value="2"/>
</dbReference>
<comment type="caution">
    <text evidence="3">Lacks conserved residue(s) required for the propagation of feature annotation.</text>
</comment>
<feature type="domain" description="Chitin-binding type-1" evidence="6">
    <location>
        <begin position="97"/>
        <end position="142"/>
    </location>
</feature>
<dbReference type="Gene3D" id="3.30.60.10">
    <property type="entry name" value="Endochitinase-like"/>
    <property type="match status" value="2"/>
</dbReference>
<reference evidence="7" key="1">
    <citation type="journal article" date="2020" name="Phytopathology">
        <title>Genome Sequence Resources of Colletotrichum truncatum, C. plurivorum, C. musicola, and C. sojae: Four Species Pathogenic to Soybean (Glycine max).</title>
        <authorList>
            <person name="Rogerio F."/>
            <person name="Boufleur T.R."/>
            <person name="Ciampi-Guillardi M."/>
            <person name="Sukno S.A."/>
            <person name="Thon M.R."/>
            <person name="Massola Junior N.S."/>
            <person name="Baroncelli R."/>
        </authorList>
    </citation>
    <scope>NUCLEOTIDE SEQUENCE</scope>
    <source>
        <strain evidence="7">LFN0074</strain>
    </source>
</reference>
<evidence type="ECO:0000313" key="7">
    <source>
        <dbReference type="EMBL" id="KAF6823887.1"/>
    </source>
</evidence>
<keyword evidence="2 3" id="KW-1015">Disulfide bond</keyword>
<feature type="chain" id="PRO_5034849836" description="Chitin-binding type-1 domain-containing protein" evidence="5">
    <location>
        <begin position="18"/>
        <end position="300"/>
    </location>
</feature>
<dbReference type="OrthoDB" id="1193027at2759"/>
<evidence type="ECO:0000313" key="8">
    <source>
        <dbReference type="Proteomes" id="UP000639643"/>
    </source>
</evidence>
<accession>A0A8H6K2M2</accession>
<name>A0A8H6K2M2_9PEZI</name>
<dbReference type="CDD" id="cd00035">
    <property type="entry name" value="ChtBD1"/>
    <property type="match status" value="1"/>
</dbReference>
<feature type="domain" description="Chitin-binding type-1" evidence="6">
    <location>
        <begin position="159"/>
        <end position="202"/>
    </location>
</feature>
<evidence type="ECO:0000256" key="4">
    <source>
        <dbReference type="SAM" id="MobiDB-lite"/>
    </source>
</evidence>
<feature type="compositionally biased region" description="Low complexity" evidence="4">
    <location>
        <begin position="218"/>
        <end position="229"/>
    </location>
</feature>
<feature type="disulfide bond" evidence="3">
    <location>
        <begin position="116"/>
        <end position="130"/>
    </location>
</feature>
<dbReference type="Proteomes" id="UP000639643">
    <property type="component" value="Unassembled WGS sequence"/>
</dbReference>
<evidence type="ECO:0000256" key="1">
    <source>
        <dbReference type="ARBA" id="ARBA00022669"/>
    </source>
</evidence>
<feature type="region of interest" description="Disordered" evidence="4">
    <location>
        <begin position="218"/>
        <end position="247"/>
    </location>
</feature>
<sequence length="300" mass="31467">MKPSFLIALAALRAGQSVPGVGDVVCRYKAKTPSAVNYYTCSQMVSKYVTTVEKFFELNPGVAPDRSNINPSSEYCVKGCTCWEGACKGFPSKYSMDGRCGASADGLLCGGKWGNCCSKYGYCGNGTNFCSLENCYSGDCEIPVRQNNGLPWLTGTTRNGSCGGAEGYTCDMAFGNCCSKDGVCGALVEHCGAGCSAGYCGAGWQSAFGDCSAAATTTKTTSSATPSPTNLSLMDLAEGPTSTVAPGRVSETAAAPTVSVVRPSSTALRDVKVVLEHVVEMKEQFIIIPRNKRILWPQYG</sequence>
<dbReference type="GO" id="GO:0008061">
    <property type="term" value="F:chitin binding"/>
    <property type="evidence" value="ECO:0007669"/>
    <property type="project" value="UniProtKB-UniRule"/>
</dbReference>
<feature type="signal peptide" evidence="5">
    <location>
        <begin position="1"/>
        <end position="17"/>
    </location>
</feature>
<dbReference type="InterPro" id="IPR001002">
    <property type="entry name" value="Chitin-bd_1"/>
</dbReference>
<comment type="caution">
    <text evidence="7">The sequence shown here is derived from an EMBL/GenBank/DDBJ whole genome shotgun (WGS) entry which is preliminary data.</text>
</comment>
<organism evidence="7 8">
    <name type="scientific">Colletotrichum musicola</name>
    <dbReference type="NCBI Taxonomy" id="2175873"/>
    <lineage>
        <taxon>Eukaryota</taxon>
        <taxon>Fungi</taxon>
        <taxon>Dikarya</taxon>
        <taxon>Ascomycota</taxon>
        <taxon>Pezizomycotina</taxon>
        <taxon>Sordariomycetes</taxon>
        <taxon>Hypocreomycetidae</taxon>
        <taxon>Glomerellales</taxon>
        <taxon>Glomerellaceae</taxon>
        <taxon>Colletotrichum</taxon>
        <taxon>Colletotrichum orchidearum species complex</taxon>
    </lineage>
</organism>
<evidence type="ECO:0000256" key="3">
    <source>
        <dbReference type="PROSITE-ProRule" id="PRU00261"/>
    </source>
</evidence>